<feature type="coiled-coil region" evidence="2">
    <location>
        <begin position="496"/>
        <end position="619"/>
    </location>
</feature>
<feature type="coiled-coil region" evidence="2">
    <location>
        <begin position="408"/>
        <end position="449"/>
    </location>
</feature>
<gene>
    <name evidence="5" type="ORF">ACH5RR_041698</name>
</gene>
<evidence type="ECO:0000313" key="6">
    <source>
        <dbReference type="Proteomes" id="UP001630127"/>
    </source>
</evidence>
<dbReference type="InterPro" id="IPR011684">
    <property type="entry name" value="NAB"/>
</dbReference>
<organism evidence="5 6">
    <name type="scientific">Cinchona calisaya</name>
    <dbReference type="NCBI Taxonomy" id="153742"/>
    <lineage>
        <taxon>Eukaryota</taxon>
        <taxon>Viridiplantae</taxon>
        <taxon>Streptophyta</taxon>
        <taxon>Embryophyta</taxon>
        <taxon>Tracheophyta</taxon>
        <taxon>Spermatophyta</taxon>
        <taxon>Magnoliopsida</taxon>
        <taxon>eudicotyledons</taxon>
        <taxon>Gunneridae</taxon>
        <taxon>Pentapetalae</taxon>
        <taxon>asterids</taxon>
        <taxon>lamiids</taxon>
        <taxon>Gentianales</taxon>
        <taxon>Rubiaceae</taxon>
        <taxon>Cinchonoideae</taxon>
        <taxon>Cinchoneae</taxon>
        <taxon>Cinchona</taxon>
    </lineage>
</organism>
<keyword evidence="6" id="KW-1185">Reference proteome</keyword>
<evidence type="ECO:0000259" key="4">
    <source>
        <dbReference type="PROSITE" id="PS51774"/>
    </source>
</evidence>
<evidence type="ECO:0000313" key="5">
    <source>
        <dbReference type="EMBL" id="KAL3498966.1"/>
    </source>
</evidence>
<dbReference type="AlphaFoldDB" id="A0ABD2XUA9"/>
<evidence type="ECO:0000256" key="2">
    <source>
        <dbReference type="SAM" id="Coils"/>
    </source>
</evidence>
<dbReference type="Proteomes" id="UP001630127">
    <property type="component" value="Unassembled WGS sequence"/>
</dbReference>
<evidence type="ECO:0000256" key="3">
    <source>
        <dbReference type="SAM" id="MobiDB-lite"/>
    </source>
</evidence>
<comment type="caution">
    <text evidence="5">The sequence shown here is derived from an EMBL/GenBank/DDBJ whole genome shotgun (WGS) entry which is preliminary data.</text>
</comment>
<reference evidence="5 6" key="1">
    <citation type="submission" date="2024-11" db="EMBL/GenBank/DDBJ databases">
        <title>A near-complete genome assembly of Cinchona calisaya.</title>
        <authorList>
            <person name="Lian D.C."/>
            <person name="Zhao X.W."/>
            <person name="Wei L."/>
        </authorList>
    </citation>
    <scope>NUCLEOTIDE SEQUENCE [LARGE SCALE GENOMIC DNA]</scope>
    <source>
        <tissue evidence="5">Nenye</tissue>
    </source>
</reference>
<dbReference type="PANTHER" id="PTHR47357">
    <property type="entry name" value="COP1-INTERACTIVE PROTEIN 1"/>
    <property type="match status" value="1"/>
</dbReference>
<evidence type="ECO:0000256" key="1">
    <source>
        <dbReference type="ARBA" id="ARBA00023054"/>
    </source>
</evidence>
<accession>A0ABD2XUA9</accession>
<feature type="domain" description="NAB" evidence="4">
    <location>
        <begin position="9"/>
        <end position="84"/>
    </location>
</feature>
<sequence length="796" mass="92321">MTEPRWKDSTKSFGSDHIDPEREEKLKWIQIETENKIRRSLKLIKSINQKGNLKKKTELIQLIADIEKEYQSICALYDDLRGEVRKTVRGKDEAGSSSSSSSLNSDTEYYTPKALNGRHSVPNSEYQNVKDSDNQKSETSDLEDAILKDKLTSTTEIKKNPSVESLVSLNDVSGSILIFKDLKIQEEQSQSMSQMLLEECAQLKERLNEKEEEILSITKSHQAFRDLKLSEIQKLEAQMTGLKIELETVSMQNKAFEEKVECKSKEAKQMMEENSGLQVQIAELESILKEKENQCCSLLEKFKECENQSLSKFEGLISQVNNLQLEVNTLRSQKCISEEQLQHESKERYVDDSGLIEQVNSLQQQLEFVSSQKSELGSQPKGKSQEVTECLVQLEKLKDKLTNKALHEDETTEDNVGLKAKVNDLELEISSLSSQKNELENQIISTKSEAYHLKIENEKLYARTFVLETATKEKENELCTLQKKFEAQENEMSTQVRSLTAQISNFKQNLETLRDEKSGLQLQLEQEKQVYSKSLSHMETKNIELTNKIADQQKIVRGLEDVVNKLKEELKQVHSMLDDSKSNFKIAERKIEEMAEEFFKKCEDNLRILSRRIRVAEQLHVENKEWYQNTKDRYLDLKERVEKKEVWLSNVKDMTLTADDTLSDLDVVALKFEGCTANFLNRISKASCELKFAKDWMKRKNKTMLHIKDDQDCLLAQLDDKEAEILAYREKVWKSENKVRELEKLIKENEEAMLGLKEEKREAIRQLCIWIDDHRNHSDYYKKMISDMTSASRKTT</sequence>
<dbReference type="EMBL" id="JBJUIK010000017">
    <property type="protein sequence ID" value="KAL3498966.1"/>
    <property type="molecule type" value="Genomic_DNA"/>
</dbReference>
<feature type="coiled-coil region" evidence="2">
    <location>
        <begin position="732"/>
        <end position="766"/>
    </location>
</feature>
<dbReference type="PROSITE" id="PS51774">
    <property type="entry name" value="NAB"/>
    <property type="match status" value="1"/>
</dbReference>
<feature type="compositionally biased region" description="Basic and acidic residues" evidence="3">
    <location>
        <begin position="128"/>
        <end position="144"/>
    </location>
</feature>
<name>A0ABD2XUA9_9GENT</name>
<keyword evidence="1 2" id="KW-0175">Coiled coil</keyword>
<dbReference type="PANTHER" id="PTHR47357:SF4">
    <property type="entry name" value="MYOSIN HEAVY CHAIN-LIKE PROTEIN"/>
    <property type="match status" value="1"/>
</dbReference>
<proteinExistence type="predicted"/>
<protein>
    <recommendedName>
        <fullName evidence="4">NAB domain-containing protein</fullName>
    </recommendedName>
</protein>
<feature type="region of interest" description="Disordered" evidence="3">
    <location>
        <begin position="88"/>
        <end position="144"/>
    </location>
</feature>
<feature type="coiled-coil region" evidence="2">
    <location>
        <begin position="193"/>
        <end position="333"/>
    </location>
</feature>